<keyword evidence="3" id="KW-0812">Transmembrane</keyword>
<dbReference type="GO" id="GO:0016780">
    <property type="term" value="F:phosphotransferase activity, for other substituted phosphate groups"/>
    <property type="evidence" value="ECO:0007669"/>
    <property type="project" value="InterPro"/>
</dbReference>
<protein>
    <submittedName>
        <fullName evidence="4">CDP-diacylglycerol/serine O-phosphatidyltransferase</fullName>
    </submittedName>
</protein>
<reference evidence="4 5" key="1">
    <citation type="journal article" date="2013" name="Curr. Biol.">
        <title>The Genome of the Foraminiferan Reticulomyxa filosa.</title>
        <authorList>
            <person name="Glockner G."/>
            <person name="Hulsmann N."/>
            <person name="Schleicher M."/>
            <person name="Noegel A.A."/>
            <person name="Eichinger L."/>
            <person name="Gallinger C."/>
            <person name="Pawlowski J."/>
            <person name="Sierra R."/>
            <person name="Euteneuer U."/>
            <person name="Pillet L."/>
            <person name="Moustafa A."/>
            <person name="Platzer M."/>
            <person name="Groth M."/>
            <person name="Szafranski K."/>
            <person name="Schliwa M."/>
        </authorList>
    </citation>
    <scope>NUCLEOTIDE SEQUENCE [LARGE SCALE GENOMIC DNA]</scope>
</reference>
<keyword evidence="1 2" id="KW-0808">Transferase</keyword>
<dbReference type="GO" id="GO:0016020">
    <property type="term" value="C:membrane"/>
    <property type="evidence" value="ECO:0007669"/>
    <property type="project" value="InterPro"/>
</dbReference>
<proteinExistence type="inferred from homology"/>
<gene>
    <name evidence="4" type="ORF">RFI_00494</name>
</gene>
<dbReference type="GO" id="GO:0008654">
    <property type="term" value="P:phospholipid biosynthetic process"/>
    <property type="evidence" value="ECO:0007669"/>
    <property type="project" value="InterPro"/>
</dbReference>
<dbReference type="Pfam" id="PF01066">
    <property type="entry name" value="CDP-OH_P_transf"/>
    <property type="match status" value="1"/>
</dbReference>
<comment type="similarity">
    <text evidence="2">Belongs to the CDP-alcohol phosphatidyltransferase class-I family.</text>
</comment>
<feature type="transmembrane region" description="Helical" evidence="3">
    <location>
        <begin position="73"/>
        <end position="92"/>
    </location>
</feature>
<dbReference type="Gene3D" id="1.20.120.1760">
    <property type="match status" value="1"/>
</dbReference>
<evidence type="ECO:0000256" key="1">
    <source>
        <dbReference type="ARBA" id="ARBA00022679"/>
    </source>
</evidence>
<sequence>MRSWSHFNLFREFSIADWVTLLNAFCGVSAILFCLNYLGTSVFVVLTFFFVQLSLTNPRQKKICRSIGNDHKLPYLDMSFFMFPIALIADIMDGQIARQLKKKSIYGGDLDSLSDVISFGVAPCVMAFTLGVTGMWDGVCLCFNALCGVSRLARFNATAETMHDKKLGRVAHFEGLPIPGNLLLVVMLAIDHYFLNYFLTQKFKFRILGKHFHPIVSILYVVFGFLMISKVKIPHW</sequence>
<evidence type="ECO:0000256" key="2">
    <source>
        <dbReference type="RuleBase" id="RU003750"/>
    </source>
</evidence>
<feature type="transmembrane region" description="Helical" evidence="3">
    <location>
        <begin position="21"/>
        <end position="53"/>
    </location>
</feature>
<feature type="transmembrane region" description="Helical" evidence="3">
    <location>
        <begin position="211"/>
        <end position="228"/>
    </location>
</feature>
<dbReference type="InterPro" id="IPR043130">
    <property type="entry name" value="CDP-OH_PTrfase_TM_dom"/>
</dbReference>
<organism evidence="4 5">
    <name type="scientific">Reticulomyxa filosa</name>
    <dbReference type="NCBI Taxonomy" id="46433"/>
    <lineage>
        <taxon>Eukaryota</taxon>
        <taxon>Sar</taxon>
        <taxon>Rhizaria</taxon>
        <taxon>Retaria</taxon>
        <taxon>Foraminifera</taxon>
        <taxon>Monothalamids</taxon>
        <taxon>Reticulomyxidae</taxon>
        <taxon>Reticulomyxa</taxon>
    </lineage>
</organism>
<keyword evidence="3" id="KW-0472">Membrane</keyword>
<name>X6PEB8_RETFI</name>
<dbReference type="EMBL" id="ASPP01000529">
    <property type="protein sequence ID" value="ETO36566.1"/>
    <property type="molecule type" value="Genomic_DNA"/>
</dbReference>
<dbReference type="Proteomes" id="UP000023152">
    <property type="component" value="Unassembled WGS sequence"/>
</dbReference>
<evidence type="ECO:0000256" key="3">
    <source>
        <dbReference type="SAM" id="Phobius"/>
    </source>
</evidence>
<dbReference type="InterPro" id="IPR048254">
    <property type="entry name" value="CDP_ALCOHOL_P_TRANSF_CS"/>
</dbReference>
<dbReference type="InterPro" id="IPR000462">
    <property type="entry name" value="CDP-OH_P_trans"/>
</dbReference>
<keyword evidence="3" id="KW-1133">Transmembrane helix</keyword>
<dbReference type="AlphaFoldDB" id="X6PEB8"/>
<keyword evidence="5" id="KW-1185">Reference proteome</keyword>
<dbReference type="OrthoDB" id="448573at2759"/>
<feature type="transmembrane region" description="Helical" evidence="3">
    <location>
        <begin position="113"/>
        <end position="136"/>
    </location>
</feature>
<comment type="caution">
    <text evidence="4">The sequence shown here is derived from an EMBL/GenBank/DDBJ whole genome shotgun (WGS) entry which is preliminary data.</text>
</comment>
<evidence type="ECO:0000313" key="5">
    <source>
        <dbReference type="Proteomes" id="UP000023152"/>
    </source>
</evidence>
<evidence type="ECO:0000313" key="4">
    <source>
        <dbReference type="EMBL" id="ETO36566.1"/>
    </source>
</evidence>
<dbReference type="PROSITE" id="PS00379">
    <property type="entry name" value="CDP_ALCOHOL_P_TRANSF"/>
    <property type="match status" value="1"/>
</dbReference>
<feature type="transmembrane region" description="Helical" evidence="3">
    <location>
        <begin position="178"/>
        <end position="199"/>
    </location>
</feature>
<accession>X6PEB8</accession>